<protein>
    <submittedName>
        <fullName evidence="7">DNA-binding protein H-NS</fullName>
    </submittedName>
</protein>
<dbReference type="InterPro" id="IPR027444">
    <property type="entry name" value="H-NS_C_dom"/>
</dbReference>
<evidence type="ECO:0000259" key="6">
    <source>
        <dbReference type="SMART" id="SM00528"/>
    </source>
</evidence>
<evidence type="ECO:0000256" key="4">
    <source>
        <dbReference type="ARBA" id="ARBA00023125"/>
    </source>
</evidence>
<feature type="domain" description="DNA-binding protein H-NS-like C-terminal" evidence="6">
    <location>
        <begin position="65"/>
        <end position="110"/>
    </location>
</feature>
<dbReference type="SMART" id="SM00528">
    <property type="entry name" value="HNS"/>
    <property type="match status" value="1"/>
</dbReference>
<dbReference type="GO" id="GO:0001217">
    <property type="term" value="F:DNA-binding transcription repressor activity"/>
    <property type="evidence" value="ECO:0007669"/>
    <property type="project" value="TreeGrafter"/>
</dbReference>
<dbReference type="GO" id="GO:0003680">
    <property type="term" value="F:minor groove of adenine-thymine-rich DNA binding"/>
    <property type="evidence" value="ECO:0007669"/>
    <property type="project" value="TreeGrafter"/>
</dbReference>
<dbReference type="OrthoDB" id="5297879at2"/>
<gene>
    <name evidence="7" type="ORF">SAMN05444389_104179</name>
</gene>
<comment type="similarity">
    <text evidence="2">Belongs to the histone-like protein H-NS family.</text>
</comment>
<organism evidence="7 8">
    <name type="scientific">Paracoccus solventivorans</name>
    <dbReference type="NCBI Taxonomy" id="53463"/>
    <lineage>
        <taxon>Bacteria</taxon>
        <taxon>Pseudomonadati</taxon>
        <taxon>Pseudomonadota</taxon>
        <taxon>Alphaproteobacteria</taxon>
        <taxon>Rhodobacterales</taxon>
        <taxon>Paracoccaceae</taxon>
        <taxon>Paracoccus</taxon>
    </lineage>
</organism>
<feature type="region of interest" description="Disordered" evidence="5">
    <location>
        <begin position="55"/>
        <end position="74"/>
    </location>
</feature>
<evidence type="ECO:0000313" key="7">
    <source>
        <dbReference type="EMBL" id="SHM16637.1"/>
    </source>
</evidence>
<evidence type="ECO:0000256" key="1">
    <source>
        <dbReference type="ARBA" id="ARBA00004453"/>
    </source>
</evidence>
<dbReference type="AlphaFoldDB" id="A0A1M7GL52"/>
<dbReference type="GO" id="GO:0032993">
    <property type="term" value="C:protein-DNA complex"/>
    <property type="evidence" value="ECO:0007669"/>
    <property type="project" value="TreeGrafter"/>
</dbReference>
<sequence>MEIDIDNMSLDDLRALKTRVDRAIASFDARRRKEALAAAERAARELGFNLSELTGAGRGRRTAGGAAGGERAAKYVHPADATQTWSGRGRRPRWVTEQLEAGRSLDDLLA</sequence>
<keyword evidence="8" id="KW-1185">Reference proteome</keyword>
<dbReference type="STRING" id="53463.SAMN05444389_104179"/>
<evidence type="ECO:0000256" key="3">
    <source>
        <dbReference type="ARBA" id="ARBA00022490"/>
    </source>
</evidence>
<dbReference type="Proteomes" id="UP000184444">
    <property type="component" value="Unassembled WGS sequence"/>
</dbReference>
<evidence type="ECO:0000256" key="5">
    <source>
        <dbReference type="SAM" id="MobiDB-lite"/>
    </source>
</evidence>
<dbReference type="InterPro" id="IPR037150">
    <property type="entry name" value="H-NS_C_dom_sf"/>
</dbReference>
<name>A0A1M7GL52_9RHOB</name>
<dbReference type="GO" id="GO:0009295">
    <property type="term" value="C:nucleoid"/>
    <property type="evidence" value="ECO:0007669"/>
    <property type="project" value="UniProtKB-SubCell"/>
</dbReference>
<dbReference type="SUPFAM" id="SSF81273">
    <property type="entry name" value="H-NS histone-like proteins"/>
    <property type="match status" value="1"/>
</dbReference>
<keyword evidence="4 7" id="KW-0238">DNA-binding</keyword>
<dbReference type="Pfam" id="PF00816">
    <property type="entry name" value="Histone_HNS"/>
    <property type="match status" value="1"/>
</dbReference>
<dbReference type="GO" id="GO:0005829">
    <property type="term" value="C:cytosol"/>
    <property type="evidence" value="ECO:0007669"/>
    <property type="project" value="TreeGrafter"/>
</dbReference>
<dbReference type="GO" id="GO:0003681">
    <property type="term" value="F:bent DNA binding"/>
    <property type="evidence" value="ECO:0007669"/>
    <property type="project" value="TreeGrafter"/>
</dbReference>
<dbReference type="PANTHER" id="PTHR38097">
    <property type="match status" value="1"/>
</dbReference>
<reference evidence="8" key="1">
    <citation type="submission" date="2016-11" db="EMBL/GenBank/DDBJ databases">
        <authorList>
            <person name="Varghese N."/>
            <person name="Submissions S."/>
        </authorList>
    </citation>
    <scope>NUCLEOTIDE SEQUENCE [LARGE SCALE GENOMIC DNA]</scope>
    <source>
        <strain evidence="8">DSM 6637</strain>
    </source>
</reference>
<evidence type="ECO:0000256" key="2">
    <source>
        <dbReference type="ARBA" id="ARBA00010610"/>
    </source>
</evidence>
<dbReference type="GO" id="GO:0000976">
    <property type="term" value="F:transcription cis-regulatory region binding"/>
    <property type="evidence" value="ECO:0007669"/>
    <property type="project" value="TreeGrafter"/>
</dbReference>
<proteinExistence type="inferred from homology"/>
<dbReference type="EMBL" id="FRCK01000004">
    <property type="protein sequence ID" value="SHM16637.1"/>
    <property type="molecule type" value="Genomic_DNA"/>
</dbReference>
<keyword evidence="3" id="KW-0963">Cytoplasm</keyword>
<comment type="subcellular location">
    <subcellularLocation>
        <location evidence="1">Cytoplasm</location>
        <location evidence="1">Nucleoid</location>
    </subcellularLocation>
</comment>
<dbReference type="RefSeq" id="WP_084732051.1">
    <property type="nucleotide sequence ID" value="NZ_FRCK01000004.1"/>
</dbReference>
<dbReference type="PANTHER" id="PTHR38097:SF2">
    <property type="entry name" value="DNA-BINDING PROTEIN STPA"/>
    <property type="match status" value="1"/>
</dbReference>
<evidence type="ECO:0000313" key="8">
    <source>
        <dbReference type="Proteomes" id="UP000184444"/>
    </source>
</evidence>
<accession>A0A1M7GL52</accession>
<dbReference type="Gene3D" id="4.10.430.10">
    <property type="entry name" value="Histone-like protein H-NS, C-terminal domain"/>
    <property type="match status" value="1"/>
</dbReference>